<dbReference type="Proteomes" id="UP000271098">
    <property type="component" value="Unassembled WGS sequence"/>
</dbReference>
<organism evidence="8">
    <name type="scientific">Gongylonema pulchrum</name>
    <dbReference type="NCBI Taxonomy" id="637853"/>
    <lineage>
        <taxon>Eukaryota</taxon>
        <taxon>Metazoa</taxon>
        <taxon>Ecdysozoa</taxon>
        <taxon>Nematoda</taxon>
        <taxon>Chromadorea</taxon>
        <taxon>Rhabditida</taxon>
        <taxon>Spirurina</taxon>
        <taxon>Spiruromorpha</taxon>
        <taxon>Spiruroidea</taxon>
        <taxon>Gongylonematidae</taxon>
        <taxon>Gongylonema</taxon>
    </lineage>
</organism>
<dbReference type="EMBL" id="UYRT01008092">
    <property type="protein sequence ID" value="VDK44204.1"/>
    <property type="molecule type" value="Genomic_DNA"/>
</dbReference>
<evidence type="ECO:0000259" key="5">
    <source>
        <dbReference type="PROSITE" id="PS51193"/>
    </source>
</evidence>
<evidence type="ECO:0000313" key="8">
    <source>
        <dbReference type="WBParaSite" id="GPUH_0000434801-mRNA-1"/>
    </source>
</evidence>
<dbReference type="GO" id="GO:0005634">
    <property type="term" value="C:nucleus"/>
    <property type="evidence" value="ECO:0007669"/>
    <property type="project" value="TreeGrafter"/>
</dbReference>
<dbReference type="WBParaSite" id="GPUH_0000434801-mRNA-1">
    <property type="protein sequence ID" value="GPUH_0000434801-mRNA-1"/>
    <property type="gene ID" value="GPUH_0000434801"/>
</dbReference>
<dbReference type="GO" id="GO:0003678">
    <property type="term" value="F:DNA helicase activity"/>
    <property type="evidence" value="ECO:0007669"/>
    <property type="project" value="TreeGrafter"/>
</dbReference>
<dbReference type="GO" id="GO:1990918">
    <property type="term" value="P:double-strand break repair involved in meiotic recombination"/>
    <property type="evidence" value="ECO:0007669"/>
    <property type="project" value="TreeGrafter"/>
</dbReference>
<accession>A0A183D6K0</accession>
<dbReference type="GO" id="GO:0016787">
    <property type="term" value="F:hydrolase activity"/>
    <property type="evidence" value="ECO:0007669"/>
    <property type="project" value="UniProtKB-KW"/>
</dbReference>
<evidence type="ECO:0000313" key="7">
    <source>
        <dbReference type="Proteomes" id="UP000271098"/>
    </source>
</evidence>
<dbReference type="AlphaFoldDB" id="A0A183D6K0"/>
<dbReference type="SUPFAM" id="SSF52540">
    <property type="entry name" value="P-loop containing nucleoside triphosphate hydrolases"/>
    <property type="match status" value="1"/>
</dbReference>
<dbReference type="PANTHER" id="PTHR11472:SF47">
    <property type="entry name" value="FANCONI ANEMIA GROUP J PROTEIN"/>
    <property type="match status" value="1"/>
</dbReference>
<dbReference type="InterPro" id="IPR027417">
    <property type="entry name" value="P-loop_NTPase"/>
</dbReference>
<dbReference type="GO" id="GO:0005524">
    <property type="term" value="F:ATP binding"/>
    <property type="evidence" value="ECO:0007669"/>
    <property type="project" value="UniProtKB-KW"/>
</dbReference>
<evidence type="ECO:0000256" key="1">
    <source>
        <dbReference type="ARBA" id="ARBA00022741"/>
    </source>
</evidence>
<dbReference type="PANTHER" id="PTHR11472">
    <property type="entry name" value="DNA REPAIR DEAD HELICASE RAD3/XP-D SUBFAMILY MEMBER"/>
    <property type="match status" value="1"/>
</dbReference>
<evidence type="ECO:0000256" key="2">
    <source>
        <dbReference type="ARBA" id="ARBA00022801"/>
    </source>
</evidence>
<dbReference type="GO" id="GO:0006289">
    <property type="term" value="P:nucleotide-excision repair"/>
    <property type="evidence" value="ECO:0007669"/>
    <property type="project" value="TreeGrafter"/>
</dbReference>
<reference evidence="6 7" key="2">
    <citation type="submission" date="2018-11" db="EMBL/GenBank/DDBJ databases">
        <authorList>
            <consortium name="Pathogen Informatics"/>
        </authorList>
    </citation>
    <scope>NUCLEOTIDE SEQUENCE [LARGE SCALE GENOMIC DNA]</scope>
</reference>
<dbReference type="OrthoDB" id="267079at2759"/>
<dbReference type="Gene3D" id="3.40.50.300">
    <property type="entry name" value="P-loop containing nucleotide triphosphate hydrolases"/>
    <property type="match status" value="1"/>
</dbReference>
<gene>
    <name evidence="6" type="ORF">GPUH_LOCUS4341</name>
</gene>
<keyword evidence="2" id="KW-0378">Hydrolase</keyword>
<feature type="region of interest" description="Disordered" evidence="4">
    <location>
        <begin position="132"/>
        <end position="177"/>
    </location>
</feature>
<feature type="domain" description="Helicase ATP-binding" evidence="5">
    <location>
        <begin position="63"/>
        <end position="177"/>
    </location>
</feature>
<keyword evidence="3" id="KW-0067">ATP-binding</keyword>
<dbReference type="InterPro" id="IPR045028">
    <property type="entry name" value="DinG/Rad3-like"/>
</dbReference>
<protein>
    <submittedName>
        <fullName evidence="8">Helicase ATP-binding domain-containing protein</fullName>
    </submittedName>
</protein>
<dbReference type="PROSITE" id="PS51193">
    <property type="entry name" value="HELICASE_ATP_BIND_2"/>
    <property type="match status" value="1"/>
</dbReference>
<sequence length="177" mass="19243">MGETSSVASLFRASAGSRKRRSGEGGSGDSERTTTPRYGRGRKRNVAVEPLPSNYTELLICGYLVKLPPDIQPYTTQRTMIAKILLSLKNILNALIESPTGSGKTLCLLSASCAWLEKYKEERKRSRDECKFCSGNAPSNEPNRSILGDLNSAESEDLDSAHSPATYSHEPLATCKG</sequence>
<keyword evidence="7" id="KW-1185">Reference proteome</keyword>
<reference evidence="8" key="1">
    <citation type="submission" date="2016-06" db="UniProtKB">
        <authorList>
            <consortium name="WormBaseParasite"/>
        </authorList>
    </citation>
    <scope>IDENTIFICATION</scope>
</reference>
<name>A0A183D6K0_9BILA</name>
<evidence type="ECO:0000256" key="3">
    <source>
        <dbReference type="ARBA" id="ARBA00022840"/>
    </source>
</evidence>
<keyword evidence="1" id="KW-0547">Nucleotide-binding</keyword>
<dbReference type="InterPro" id="IPR014013">
    <property type="entry name" value="Helic_SF1/SF2_ATP-bd_DinG/Rad3"/>
</dbReference>
<evidence type="ECO:0000313" key="6">
    <source>
        <dbReference type="EMBL" id="VDK44204.1"/>
    </source>
</evidence>
<feature type="region of interest" description="Disordered" evidence="4">
    <location>
        <begin position="1"/>
        <end position="45"/>
    </location>
</feature>
<evidence type="ECO:0000256" key="4">
    <source>
        <dbReference type="SAM" id="MobiDB-lite"/>
    </source>
</evidence>
<proteinExistence type="predicted"/>